<organism evidence="25 26">
    <name type="scientific">Diacronema lutheri</name>
    <name type="common">Unicellular marine alga</name>
    <name type="synonym">Monochrysis lutheri</name>
    <dbReference type="NCBI Taxonomy" id="2081491"/>
    <lineage>
        <taxon>Eukaryota</taxon>
        <taxon>Haptista</taxon>
        <taxon>Haptophyta</taxon>
        <taxon>Pavlovophyceae</taxon>
        <taxon>Pavlovales</taxon>
        <taxon>Pavlovaceae</taxon>
        <taxon>Diacronema</taxon>
    </lineage>
</organism>
<keyword evidence="26" id="KW-1185">Reference proteome</keyword>
<keyword evidence="18 20" id="KW-0539">Nucleus</keyword>
<keyword evidence="5 20" id="KW-0808">Transferase</keyword>
<dbReference type="Gene3D" id="1.10.287.690">
    <property type="entry name" value="Helix hairpin bin"/>
    <property type="match status" value="1"/>
</dbReference>
<dbReference type="EC" id="2.7.7.7" evidence="20"/>
<dbReference type="InterPro" id="IPR006133">
    <property type="entry name" value="DNA-dir_DNA_pol_B_exonuc"/>
</dbReference>
<dbReference type="InterPro" id="IPR025687">
    <property type="entry name" value="Znf-C4pol"/>
</dbReference>
<evidence type="ECO:0000256" key="15">
    <source>
        <dbReference type="ARBA" id="ARBA00023004"/>
    </source>
</evidence>
<dbReference type="EMBL" id="JAGTXO010000016">
    <property type="protein sequence ID" value="KAG8463431.1"/>
    <property type="molecule type" value="Genomic_DNA"/>
</dbReference>
<dbReference type="PRINTS" id="PR00106">
    <property type="entry name" value="DNAPOLB"/>
</dbReference>
<comment type="similarity">
    <text evidence="3 20">Belongs to the DNA polymerase type-B family.</text>
</comment>
<dbReference type="GO" id="GO:0006297">
    <property type="term" value="P:nucleotide-excision repair, DNA gap filling"/>
    <property type="evidence" value="ECO:0007669"/>
    <property type="project" value="TreeGrafter"/>
</dbReference>
<comment type="cofactor">
    <cofactor evidence="1 20">
        <name>[4Fe-4S] cluster</name>
        <dbReference type="ChEBI" id="CHEBI:49883"/>
    </cofactor>
</comment>
<dbReference type="AlphaFoldDB" id="A0A8J6C9W1"/>
<keyword evidence="12 20" id="KW-0862">Zinc</keyword>
<dbReference type="Gene3D" id="3.30.342.10">
    <property type="entry name" value="DNA Polymerase, chain B, domain 1"/>
    <property type="match status" value="1"/>
</dbReference>
<dbReference type="InterPro" id="IPR042087">
    <property type="entry name" value="DNA_pol_B_thumb"/>
</dbReference>
<dbReference type="CDD" id="cd05777">
    <property type="entry name" value="DNA_polB_delta_exo"/>
    <property type="match status" value="1"/>
</dbReference>
<dbReference type="InterPro" id="IPR012337">
    <property type="entry name" value="RNaseH-like_sf"/>
</dbReference>
<dbReference type="InterPro" id="IPR050240">
    <property type="entry name" value="DNA_pol_type-B"/>
</dbReference>
<dbReference type="Gene3D" id="3.30.420.10">
    <property type="entry name" value="Ribonuclease H-like superfamily/Ribonuclease H"/>
    <property type="match status" value="1"/>
</dbReference>
<evidence type="ECO:0000256" key="10">
    <source>
        <dbReference type="ARBA" id="ARBA00022771"/>
    </source>
</evidence>
<keyword evidence="10 20" id="KW-0863">Zinc-finger</keyword>
<keyword evidence="9 20" id="KW-0479">Metal-binding</keyword>
<comment type="catalytic activity">
    <reaction evidence="19 20">
        <text>DNA(n) + a 2'-deoxyribonucleoside 5'-triphosphate = DNA(n+1) + diphosphate</text>
        <dbReference type="Rhea" id="RHEA:22508"/>
        <dbReference type="Rhea" id="RHEA-COMP:17339"/>
        <dbReference type="Rhea" id="RHEA-COMP:17340"/>
        <dbReference type="ChEBI" id="CHEBI:33019"/>
        <dbReference type="ChEBI" id="CHEBI:61560"/>
        <dbReference type="ChEBI" id="CHEBI:173112"/>
        <dbReference type="EC" id="2.7.7.7"/>
    </reaction>
</comment>
<dbReference type="GO" id="GO:0008296">
    <property type="term" value="F:3'-5'-DNA exonuclease activity"/>
    <property type="evidence" value="ECO:0007669"/>
    <property type="project" value="TreeGrafter"/>
</dbReference>
<dbReference type="Gene3D" id="3.90.1600.10">
    <property type="entry name" value="Palm domain of DNA polymerase"/>
    <property type="match status" value="1"/>
</dbReference>
<comment type="caution">
    <text evidence="25">The sequence shown here is derived from an EMBL/GenBank/DDBJ whole genome shotgun (WGS) entry which is preliminary data.</text>
</comment>
<keyword evidence="15 20" id="KW-0408">Iron</keyword>
<feature type="domain" description="C4-type zinc-finger of DNA polymerase delta" evidence="24">
    <location>
        <begin position="1015"/>
        <end position="1086"/>
    </location>
</feature>
<dbReference type="GO" id="GO:0003677">
    <property type="term" value="F:DNA binding"/>
    <property type="evidence" value="ECO:0007669"/>
    <property type="project" value="UniProtKB-KW"/>
</dbReference>
<dbReference type="InterPro" id="IPR036397">
    <property type="entry name" value="RNaseH_sf"/>
</dbReference>
<reference evidence="25" key="1">
    <citation type="submission" date="2021-05" db="EMBL/GenBank/DDBJ databases">
        <title>The genome of the haptophyte Pavlova lutheri (Diacronema luteri, Pavlovales) - a model for lipid biosynthesis in eukaryotic algae.</title>
        <authorList>
            <person name="Hulatt C.J."/>
            <person name="Posewitz M.C."/>
        </authorList>
    </citation>
    <scope>NUCLEOTIDE SEQUENCE</scope>
    <source>
        <strain evidence="25">NIVA-4/92</strain>
    </source>
</reference>
<keyword evidence="16 20" id="KW-0411">Iron-sulfur</keyword>
<evidence type="ECO:0000256" key="9">
    <source>
        <dbReference type="ARBA" id="ARBA00022723"/>
    </source>
</evidence>
<dbReference type="Gene3D" id="1.10.132.60">
    <property type="entry name" value="DNA polymerase family B, C-terminal domain"/>
    <property type="match status" value="1"/>
</dbReference>
<keyword evidence="8" id="KW-0540">Nuclease</keyword>
<evidence type="ECO:0000256" key="16">
    <source>
        <dbReference type="ARBA" id="ARBA00023014"/>
    </source>
</evidence>
<evidence type="ECO:0000256" key="19">
    <source>
        <dbReference type="ARBA" id="ARBA00049244"/>
    </source>
</evidence>
<evidence type="ECO:0000256" key="3">
    <source>
        <dbReference type="ARBA" id="ARBA00005755"/>
    </source>
</evidence>
<feature type="domain" description="DNA-directed DNA polymerase family B multifunctional" evidence="22">
    <location>
        <begin position="543"/>
        <end position="978"/>
    </location>
</feature>
<evidence type="ECO:0000256" key="21">
    <source>
        <dbReference type="SAM" id="MobiDB-lite"/>
    </source>
</evidence>
<dbReference type="Pfam" id="PF00136">
    <property type="entry name" value="DNA_pol_B"/>
    <property type="match status" value="1"/>
</dbReference>
<dbReference type="GO" id="GO:0043625">
    <property type="term" value="C:delta DNA polymerase complex"/>
    <property type="evidence" value="ECO:0007669"/>
    <property type="project" value="TreeGrafter"/>
</dbReference>
<evidence type="ECO:0000256" key="12">
    <source>
        <dbReference type="ARBA" id="ARBA00022833"/>
    </source>
</evidence>
<evidence type="ECO:0000259" key="23">
    <source>
        <dbReference type="Pfam" id="PF03104"/>
    </source>
</evidence>
<evidence type="ECO:0000313" key="26">
    <source>
        <dbReference type="Proteomes" id="UP000751190"/>
    </source>
</evidence>
<keyword evidence="4 20" id="KW-0004">4Fe-4S</keyword>
<keyword evidence="17 20" id="KW-0238">DNA-binding</keyword>
<dbReference type="InterPro" id="IPR006172">
    <property type="entry name" value="DNA-dir_DNA_pol_B"/>
</dbReference>
<evidence type="ECO:0000256" key="7">
    <source>
        <dbReference type="ARBA" id="ARBA00022705"/>
    </source>
</evidence>
<evidence type="ECO:0000256" key="1">
    <source>
        <dbReference type="ARBA" id="ARBA00001966"/>
    </source>
</evidence>
<evidence type="ECO:0000256" key="14">
    <source>
        <dbReference type="ARBA" id="ARBA00022932"/>
    </source>
</evidence>
<dbReference type="Proteomes" id="UP000751190">
    <property type="component" value="Unassembled WGS sequence"/>
</dbReference>
<dbReference type="GO" id="GO:0000166">
    <property type="term" value="F:nucleotide binding"/>
    <property type="evidence" value="ECO:0007669"/>
    <property type="project" value="InterPro"/>
</dbReference>
<dbReference type="GO" id="GO:0003887">
    <property type="term" value="F:DNA-directed DNA polymerase activity"/>
    <property type="evidence" value="ECO:0007669"/>
    <property type="project" value="UniProtKB-KW"/>
</dbReference>
<name>A0A8J6C9W1_DIALT</name>
<protein>
    <recommendedName>
        <fullName evidence="20">DNA polymerase</fullName>
        <ecNumber evidence="20">2.7.7.7</ecNumber>
    </recommendedName>
</protein>
<feature type="compositionally biased region" description="Acidic residues" evidence="21">
    <location>
        <begin position="23"/>
        <end position="54"/>
    </location>
</feature>
<evidence type="ECO:0000256" key="17">
    <source>
        <dbReference type="ARBA" id="ARBA00023125"/>
    </source>
</evidence>
<dbReference type="FunFam" id="3.30.420.10:FF:000004">
    <property type="entry name" value="DNA polymerase"/>
    <property type="match status" value="1"/>
</dbReference>
<dbReference type="GO" id="GO:0008270">
    <property type="term" value="F:zinc ion binding"/>
    <property type="evidence" value="ECO:0007669"/>
    <property type="project" value="UniProtKB-KW"/>
</dbReference>
<feature type="region of interest" description="Disordered" evidence="21">
    <location>
        <begin position="1"/>
        <end position="54"/>
    </location>
</feature>
<dbReference type="InterPro" id="IPR023211">
    <property type="entry name" value="DNA_pol_palm_dom_sf"/>
</dbReference>
<dbReference type="OMA" id="CNNCRPR"/>
<evidence type="ECO:0000256" key="4">
    <source>
        <dbReference type="ARBA" id="ARBA00022485"/>
    </source>
</evidence>
<evidence type="ECO:0000256" key="11">
    <source>
        <dbReference type="ARBA" id="ARBA00022801"/>
    </source>
</evidence>
<dbReference type="PROSITE" id="PS00116">
    <property type="entry name" value="DNA_POLYMERASE_B"/>
    <property type="match status" value="1"/>
</dbReference>
<keyword evidence="13" id="KW-0269">Exonuclease</keyword>
<evidence type="ECO:0000256" key="8">
    <source>
        <dbReference type="ARBA" id="ARBA00022722"/>
    </source>
</evidence>
<sequence>MSAAKRAGGQAWTDSKRARAQAADEDGPDEDEDMIDMDLPEADDGPPEPYLDDDAGAADFVTLGAAFMGRSQRWSRPPVVGLLPAQHAISMQNFEADYRIDRPVRDLGPGSSEAKVAVLRLYGVTAEGHSILMHVHGFLPYFYVPTWPGFDASQAAGFFHALNNKVRANMGRDSVTNPVLKVEVVRRQSLMHYAPDGGAFLMITMALPTLVPTARRLLEGGFELPGHPYGYAFQTFESNFPFVLRFMVDAQLQGCAWLSAPAGSYRVRPWTARDGGALNTTSTCQLELDVHYSALQAHSPEGEWLKVAPFSTLSVDIECAGRPGVFPEADKDPVIQIANHVTVHGSATPKLRCILTLDHCAPIADAEVLSFESERDMLSAWQQLVVATDPDIVTGYNTLNFDLPYLINRARTLGVKTFPLLGRIRGSQSLVRDKTFSSRQVGTRESKEVTMDGRVQLDVLQVIQTNYKLRAYSLNAVSAHFLGEQKEDVHHSIISELQNGNADTRRRLAVYCLKDALLPQRLIDKLMLMINNIEMARVTGVRLNDLMQRGQQIKVLSQLYRKARTVGMVIPVLKREPTGAGGAGDVGFEGATVIEPIKGYYDVPIATLDFASLYPSIMMAHNLCYSTLVRRDDVSRLPSSVPWAKSPTGDVFVTAEAKKGLLPEILEELLSARKRAKAEMKNETDPLRYAVLDGRQLALKISANSVYGFTGATVGQLPCLEISATVTAYGREMIERTKAEVERIYTVANGYEHDALVVYGDTDSVMIKFGTADLAKAMDLGKEAAGKVTSVFIKPIKLEFEKCYFPYLLMNKKRYAGLLWTGTVKHDKMDCKGIETVRRDNCSLVKEVVDTCLRLILIEQNVHGAVAYVKGIISDLLMNRIDLSMLVISKALTRSADAFDNKQAHVELAARIAKRDPGMAPNIGDRIPYVIIKGPKGAKAFEKSEDPIFVLENNIPIDTQHYLEHQLAEPLKRLFEPILEHPERSLLEGEHTRSIAKPTPTTGGLMKFAKVTLQCLGCKTPLPAGSTSVCKSCADKEPDIFAQKLADVSGCEQAFNRLWTQCQRCQGDLHKDVLCTSRDCPIYYRRKKIQKDLSDAHDVVQRFGAPAW</sequence>
<dbReference type="NCBIfam" id="TIGR00592">
    <property type="entry name" value="pol2"/>
    <property type="match status" value="1"/>
</dbReference>
<dbReference type="GO" id="GO:0006287">
    <property type="term" value="P:base-excision repair, gap-filling"/>
    <property type="evidence" value="ECO:0007669"/>
    <property type="project" value="TreeGrafter"/>
</dbReference>
<dbReference type="FunFam" id="1.10.287.690:FF:000001">
    <property type="entry name" value="DNA polymerase"/>
    <property type="match status" value="1"/>
</dbReference>
<evidence type="ECO:0000259" key="24">
    <source>
        <dbReference type="Pfam" id="PF14260"/>
    </source>
</evidence>
<feature type="domain" description="DNA-directed DNA polymerase family B exonuclease" evidence="23">
    <location>
        <begin position="234"/>
        <end position="477"/>
    </location>
</feature>
<keyword evidence="7 20" id="KW-0235">DNA replication</keyword>
<dbReference type="FunFam" id="1.10.132.60:FF:000001">
    <property type="entry name" value="DNA polymerase"/>
    <property type="match status" value="1"/>
</dbReference>
<keyword evidence="6 20" id="KW-0548">Nucleotidyltransferase</keyword>
<dbReference type="PANTHER" id="PTHR10322:SF23">
    <property type="entry name" value="DNA POLYMERASE DELTA CATALYTIC SUBUNIT"/>
    <property type="match status" value="1"/>
</dbReference>
<gene>
    <name evidence="25" type="ORF">KFE25_004942</name>
</gene>
<comment type="subcellular location">
    <subcellularLocation>
        <location evidence="2 20">Nucleus</location>
    </subcellularLocation>
</comment>
<keyword evidence="14 20" id="KW-0239">DNA-directed DNA polymerase</keyword>
<dbReference type="OrthoDB" id="2414538at2759"/>
<evidence type="ECO:0000256" key="20">
    <source>
        <dbReference type="RuleBase" id="RU000442"/>
    </source>
</evidence>
<proteinExistence type="inferred from homology"/>
<evidence type="ECO:0000313" key="25">
    <source>
        <dbReference type="EMBL" id="KAG8463431.1"/>
    </source>
</evidence>
<evidence type="ECO:0000256" key="6">
    <source>
        <dbReference type="ARBA" id="ARBA00022695"/>
    </source>
</evidence>
<dbReference type="SUPFAM" id="SSF56672">
    <property type="entry name" value="DNA/RNA polymerases"/>
    <property type="match status" value="1"/>
</dbReference>
<evidence type="ECO:0000256" key="2">
    <source>
        <dbReference type="ARBA" id="ARBA00004123"/>
    </source>
</evidence>
<dbReference type="GO" id="GO:0051539">
    <property type="term" value="F:4 iron, 4 sulfur cluster binding"/>
    <property type="evidence" value="ECO:0007669"/>
    <property type="project" value="UniProtKB-KW"/>
</dbReference>
<dbReference type="Pfam" id="PF14260">
    <property type="entry name" value="zf-C4pol"/>
    <property type="match status" value="1"/>
</dbReference>
<keyword evidence="11" id="KW-0378">Hydrolase</keyword>
<evidence type="ECO:0000256" key="5">
    <source>
        <dbReference type="ARBA" id="ARBA00022679"/>
    </source>
</evidence>
<dbReference type="SUPFAM" id="SSF53098">
    <property type="entry name" value="Ribonuclease H-like"/>
    <property type="match status" value="1"/>
</dbReference>
<evidence type="ECO:0000256" key="13">
    <source>
        <dbReference type="ARBA" id="ARBA00022839"/>
    </source>
</evidence>
<dbReference type="InterPro" id="IPR043502">
    <property type="entry name" value="DNA/RNA_pol_sf"/>
</dbReference>
<dbReference type="GO" id="GO:0045004">
    <property type="term" value="P:DNA replication proofreading"/>
    <property type="evidence" value="ECO:0007669"/>
    <property type="project" value="TreeGrafter"/>
</dbReference>
<dbReference type="InterPro" id="IPR006134">
    <property type="entry name" value="DNA-dir_DNA_pol_B_multi_dom"/>
</dbReference>
<dbReference type="InterPro" id="IPR017964">
    <property type="entry name" value="DNA-dir_DNA_pol_B_CS"/>
</dbReference>
<accession>A0A8J6C9W1</accession>
<dbReference type="CDD" id="cd05533">
    <property type="entry name" value="POLBc_delta"/>
    <property type="match status" value="1"/>
</dbReference>
<dbReference type="SMART" id="SM00486">
    <property type="entry name" value="POLBc"/>
    <property type="match status" value="1"/>
</dbReference>
<dbReference type="PANTHER" id="PTHR10322">
    <property type="entry name" value="DNA POLYMERASE CATALYTIC SUBUNIT"/>
    <property type="match status" value="1"/>
</dbReference>
<evidence type="ECO:0000259" key="22">
    <source>
        <dbReference type="Pfam" id="PF00136"/>
    </source>
</evidence>
<dbReference type="Pfam" id="PF03104">
    <property type="entry name" value="DNA_pol_B_exo1"/>
    <property type="match status" value="1"/>
</dbReference>
<evidence type="ECO:0000256" key="18">
    <source>
        <dbReference type="ARBA" id="ARBA00023242"/>
    </source>
</evidence>